<evidence type="ECO:0000256" key="2">
    <source>
        <dbReference type="ARBA" id="ARBA00011838"/>
    </source>
</evidence>
<dbReference type="InterPro" id="IPR016082">
    <property type="entry name" value="Ribosomal_uL30_ferredoxin-like"/>
</dbReference>
<dbReference type="PIRSF" id="PIRSF002211">
    <property type="entry name" value="Ribosomal_L30_bac-type"/>
    <property type="match status" value="1"/>
</dbReference>
<dbReference type="PANTHER" id="PTHR15892:SF2">
    <property type="entry name" value="LARGE RIBOSOMAL SUBUNIT PROTEIN UL30M"/>
    <property type="match status" value="1"/>
</dbReference>
<comment type="subunit">
    <text evidence="2 5">Part of the 50S ribosomal subunit.</text>
</comment>
<feature type="domain" description="Large ribosomal subunit protein uL30-like ferredoxin-like fold" evidence="6">
    <location>
        <begin position="7"/>
        <end position="57"/>
    </location>
</feature>
<name>A0ABW0QDU2_9BURK</name>
<gene>
    <name evidence="5 7" type="primary">rpmD</name>
    <name evidence="7" type="ORF">ACFPP7_14365</name>
</gene>
<keyword evidence="3 5" id="KW-0689">Ribosomal protein</keyword>
<organism evidence="7 8">
    <name type="scientific">Polaromonas jejuensis</name>
    <dbReference type="NCBI Taxonomy" id="457502"/>
    <lineage>
        <taxon>Bacteria</taxon>
        <taxon>Pseudomonadati</taxon>
        <taxon>Pseudomonadota</taxon>
        <taxon>Betaproteobacteria</taxon>
        <taxon>Burkholderiales</taxon>
        <taxon>Comamonadaceae</taxon>
        <taxon>Polaromonas</taxon>
    </lineage>
</organism>
<dbReference type="RefSeq" id="WP_068835583.1">
    <property type="nucleotide sequence ID" value="NZ_JBHSMX010000022.1"/>
</dbReference>
<dbReference type="PANTHER" id="PTHR15892">
    <property type="entry name" value="MITOCHONDRIAL RIBOSOMAL PROTEIN L30"/>
    <property type="match status" value="1"/>
</dbReference>
<evidence type="ECO:0000259" key="6">
    <source>
        <dbReference type="Pfam" id="PF00327"/>
    </source>
</evidence>
<evidence type="ECO:0000313" key="7">
    <source>
        <dbReference type="EMBL" id="MFC5522087.1"/>
    </source>
</evidence>
<dbReference type="InterPro" id="IPR005996">
    <property type="entry name" value="Ribosomal_uL30_bac-type"/>
</dbReference>
<evidence type="ECO:0000256" key="5">
    <source>
        <dbReference type="HAMAP-Rule" id="MF_01371"/>
    </source>
</evidence>
<evidence type="ECO:0000256" key="3">
    <source>
        <dbReference type="ARBA" id="ARBA00022980"/>
    </source>
</evidence>
<protein>
    <recommendedName>
        <fullName evidence="5">Large ribosomal subunit protein uL30</fullName>
    </recommendedName>
</protein>
<dbReference type="EMBL" id="JBHSMX010000022">
    <property type="protein sequence ID" value="MFC5522087.1"/>
    <property type="molecule type" value="Genomic_DNA"/>
</dbReference>
<keyword evidence="4 5" id="KW-0687">Ribonucleoprotein</keyword>
<dbReference type="Gene3D" id="3.30.1390.20">
    <property type="entry name" value="Ribosomal protein L30, ferredoxin-like fold domain"/>
    <property type="match status" value="1"/>
</dbReference>
<dbReference type="Pfam" id="PF00327">
    <property type="entry name" value="Ribosomal_L30"/>
    <property type="match status" value="1"/>
</dbReference>
<dbReference type="SUPFAM" id="SSF55129">
    <property type="entry name" value="Ribosomal protein L30p/L7e"/>
    <property type="match status" value="1"/>
</dbReference>
<dbReference type="InterPro" id="IPR036919">
    <property type="entry name" value="Ribo_uL30_ferredoxin-like_sf"/>
</dbReference>
<evidence type="ECO:0000256" key="1">
    <source>
        <dbReference type="ARBA" id="ARBA00007594"/>
    </source>
</evidence>
<keyword evidence="8" id="KW-1185">Reference proteome</keyword>
<dbReference type="CDD" id="cd01658">
    <property type="entry name" value="Ribosomal_L30"/>
    <property type="match status" value="1"/>
</dbReference>
<dbReference type="Proteomes" id="UP001596084">
    <property type="component" value="Unassembled WGS sequence"/>
</dbReference>
<accession>A0ABW0QDU2</accession>
<comment type="caution">
    <text evidence="7">The sequence shown here is derived from an EMBL/GenBank/DDBJ whole genome shotgun (WGS) entry which is preliminary data.</text>
</comment>
<dbReference type="GO" id="GO:0005840">
    <property type="term" value="C:ribosome"/>
    <property type="evidence" value="ECO:0007669"/>
    <property type="project" value="UniProtKB-KW"/>
</dbReference>
<dbReference type="HAMAP" id="MF_01371_B">
    <property type="entry name" value="Ribosomal_uL30_B"/>
    <property type="match status" value="1"/>
</dbReference>
<evidence type="ECO:0000313" key="8">
    <source>
        <dbReference type="Proteomes" id="UP001596084"/>
    </source>
</evidence>
<evidence type="ECO:0000256" key="4">
    <source>
        <dbReference type="ARBA" id="ARBA00023274"/>
    </source>
</evidence>
<reference evidence="8" key="1">
    <citation type="journal article" date="2019" name="Int. J. Syst. Evol. Microbiol.">
        <title>The Global Catalogue of Microorganisms (GCM) 10K type strain sequencing project: providing services to taxonomists for standard genome sequencing and annotation.</title>
        <authorList>
            <consortium name="The Broad Institute Genomics Platform"/>
            <consortium name="The Broad Institute Genome Sequencing Center for Infectious Disease"/>
            <person name="Wu L."/>
            <person name="Ma J."/>
        </authorList>
    </citation>
    <scope>NUCLEOTIDE SEQUENCE [LARGE SCALE GENOMIC DNA]</scope>
    <source>
        <strain evidence="8">CGMCC 4.7277</strain>
    </source>
</reference>
<dbReference type="NCBIfam" id="TIGR01308">
    <property type="entry name" value="rpmD_bact"/>
    <property type="match status" value="1"/>
</dbReference>
<proteinExistence type="inferred from homology"/>
<sequence>MTKETKVKVQLVRSPIGTKESHRATVRGLGLRGVNSVSELQDTPAVRGMINKISYLVKVI</sequence>
<comment type="similarity">
    <text evidence="1 5">Belongs to the universal ribosomal protein uL30 family.</text>
</comment>